<name>A0AA87CP63_PROST</name>
<proteinExistence type="predicted"/>
<gene>
    <name evidence="1" type="ORF">PROSTU_04438</name>
</gene>
<evidence type="ECO:0000313" key="1">
    <source>
        <dbReference type="EMBL" id="EDU57661.1"/>
    </source>
</evidence>
<reference evidence="1 2" key="3">
    <citation type="submission" date="2008-05" db="EMBL/GenBank/DDBJ databases">
        <authorList>
            <person name="Fulton L."/>
            <person name="Clifton S."/>
            <person name="Fulton B."/>
            <person name="Xu J."/>
            <person name="Minx P."/>
            <person name="Pepin K.H."/>
            <person name="Johnson M."/>
            <person name="Thiruvilangam P."/>
            <person name="Bhonagiri V."/>
            <person name="Nash W.E."/>
            <person name="Mardis E.R."/>
            <person name="Wilson R.K."/>
        </authorList>
    </citation>
    <scope>NUCLEOTIDE SEQUENCE [LARGE SCALE GENOMIC DNA]</scope>
    <source>
        <strain evidence="1 2">ATCC 25827</strain>
    </source>
</reference>
<sequence>MKKCESNGTKYASYLCDFMRKSVKTKSPHGKTRGIFKYSAIDTWTGDSLGEAVYYDEGNGNRTHLNFCPFCGGKLHSVDIGD</sequence>
<protein>
    <submittedName>
        <fullName evidence="1">Uncharacterized protein</fullName>
    </submittedName>
</protein>
<organism evidence="1 2">
    <name type="scientific">Providencia stuartii ATCC 25827</name>
    <dbReference type="NCBI Taxonomy" id="471874"/>
    <lineage>
        <taxon>Bacteria</taxon>
        <taxon>Pseudomonadati</taxon>
        <taxon>Pseudomonadota</taxon>
        <taxon>Gammaproteobacteria</taxon>
        <taxon>Enterobacterales</taxon>
        <taxon>Morganellaceae</taxon>
        <taxon>Providencia</taxon>
    </lineage>
</organism>
<dbReference type="Proteomes" id="UP000004506">
    <property type="component" value="Unassembled WGS sequence"/>
</dbReference>
<comment type="caution">
    <text evidence="1">The sequence shown here is derived from an EMBL/GenBank/DDBJ whole genome shotgun (WGS) entry which is preliminary data.</text>
</comment>
<evidence type="ECO:0000313" key="2">
    <source>
        <dbReference type="Proteomes" id="UP000004506"/>
    </source>
</evidence>
<dbReference type="AlphaFoldDB" id="A0AA87CP63"/>
<reference evidence="2" key="2">
    <citation type="submission" date="2008-04" db="EMBL/GenBank/DDBJ databases">
        <title>Draft genome sequence of Providencia stuartii(ATCC 25827).</title>
        <authorList>
            <person name="Sudarsanam P."/>
            <person name="Ley R."/>
            <person name="Guruge J."/>
            <person name="Turnbaugh P.J."/>
            <person name="Mahowald M."/>
            <person name="Liep D."/>
            <person name="Gordon J."/>
        </authorList>
    </citation>
    <scope>NUCLEOTIDE SEQUENCE [LARGE SCALE GENOMIC DNA]</scope>
    <source>
        <strain evidence="2">ATCC 25827</strain>
    </source>
</reference>
<reference evidence="2" key="1">
    <citation type="submission" date="2008-04" db="EMBL/GenBank/DDBJ databases">
        <title>Draft genome sequence of Providencia stuartii (ATCC 25827).</title>
        <authorList>
            <person name="Sudarsanam P."/>
            <person name="Ley R."/>
            <person name="Guruge J."/>
            <person name="Turnbaugh P.J."/>
            <person name="Mahowald M."/>
            <person name="Liep D."/>
            <person name="Gordon J."/>
        </authorList>
    </citation>
    <scope>NUCLEOTIDE SEQUENCE [LARGE SCALE GENOMIC DNA]</scope>
    <source>
        <strain evidence="2">ATCC 25827</strain>
    </source>
</reference>
<accession>A0AA87CP63</accession>
<dbReference type="EMBL" id="ABJD02000117">
    <property type="protein sequence ID" value="EDU57661.1"/>
    <property type="molecule type" value="Genomic_DNA"/>
</dbReference>